<reference evidence="2" key="1">
    <citation type="submission" date="2020-02" db="EMBL/GenBank/DDBJ databases">
        <authorList>
            <person name="Meier V. D."/>
        </authorList>
    </citation>
    <scope>NUCLEOTIDE SEQUENCE</scope>
    <source>
        <strain evidence="2">AVDCRST_MAG25</strain>
    </source>
</reference>
<dbReference type="CDD" id="cd02440">
    <property type="entry name" value="AdoMet_MTases"/>
    <property type="match status" value="1"/>
</dbReference>
<dbReference type="InterPro" id="IPR041698">
    <property type="entry name" value="Methyltransf_25"/>
</dbReference>
<dbReference type="Gene3D" id="3.40.50.150">
    <property type="entry name" value="Vaccinia Virus protein VP39"/>
    <property type="match status" value="1"/>
</dbReference>
<gene>
    <name evidence="2" type="ORF">AVDCRST_MAG25-590</name>
</gene>
<dbReference type="SUPFAM" id="SSF53335">
    <property type="entry name" value="S-adenosyl-L-methionine-dependent methyltransferases"/>
    <property type="match status" value="1"/>
</dbReference>
<feature type="domain" description="Methyltransferase" evidence="1">
    <location>
        <begin position="43"/>
        <end position="137"/>
    </location>
</feature>
<name>A0A6J4QYZ2_9ACTN</name>
<evidence type="ECO:0000259" key="1">
    <source>
        <dbReference type="Pfam" id="PF13649"/>
    </source>
</evidence>
<dbReference type="AlphaFoldDB" id="A0A6J4QYZ2"/>
<dbReference type="Gene3D" id="2.20.130.10">
    <property type="entry name" value="CAC2371-like domains"/>
    <property type="match status" value="1"/>
</dbReference>
<dbReference type="InterPro" id="IPR029063">
    <property type="entry name" value="SAM-dependent_MTases_sf"/>
</dbReference>
<protein>
    <recommendedName>
        <fullName evidence="1">Methyltransferase domain-containing protein</fullName>
    </recommendedName>
</protein>
<dbReference type="EMBL" id="CADCVI010000040">
    <property type="protein sequence ID" value="CAA9459190.1"/>
    <property type="molecule type" value="Genomic_DNA"/>
</dbReference>
<sequence length="242" mass="26024">MSSGAYREDLAYVHDAGFLGLAENAAPVLLEELRRGGPGRGLVVDLCCGSGPLSRELSDAGYDVLGVDVSGAMVRMAMERVPEGRFVEGSVFALDLPPCVAVAAVGECINYLFDEGNTRGALEGLLRRIHEALRPGGVLLFDFAGPGRAPGPTKSHAEGDGWAVLATAEEDPEQGILTRRITTFRKVGEAYRRDEEVHRLRILDPKPMIEELRGLGFRVRVLEGYGGLRFPPGLVGLLARKA</sequence>
<proteinExistence type="predicted"/>
<accession>A0A6J4QYZ2</accession>
<organism evidence="2">
    <name type="scientific">uncultured Rubrobacteraceae bacterium</name>
    <dbReference type="NCBI Taxonomy" id="349277"/>
    <lineage>
        <taxon>Bacteria</taxon>
        <taxon>Bacillati</taxon>
        <taxon>Actinomycetota</taxon>
        <taxon>Rubrobacteria</taxon>
        <taxon>Rubrobacterales</taxon>
        <taxon>Rubrobacteraceae</taxon>
        <taxon>environmental samples</taxon>
    </lineage>
</organism>
<dbReference type="Pfam" id="PF13649">
    <property type="entry name" value="Methyltransf_25"/>
    <property type="match status" value="1"/>
</dbReference>
<evidence type="ECO:0000313" key="2">
    <source>
        <dbReference type="EMBL" id="CAA9459190.1"/>
    </source>
</evidence>